<dbReference type="Pfam" id="PF21982">
    <property type="entry name" value="RecX_HTH1"/>
    <property type="match status" value="1"/>
</dbReference>
<dbReference type="Proteomes" id="UP000029579">
    <property type="component" value="Unassembled WGS sequence"/>
</dbReference>
<feature type="domain" description="RecX first three-helical" evidence="7">
    <location>
        <begin position="59"/>
        <end position="98"/>
    </location>
</feature>
<dbReference type="eggNOG" id="COG2137">
    <property type="taxonomic scope" value="Bacteria"/>
</dbReference>
<evidence type="ECO:0000256" key="2">
    <source>
        <dbReference type="ARBA" id="ARBA00009695"/>
    </source>
</evidence>
<protein>
    <recommendedName>
        <fullName evidence="3 5">Regulatory protein RecX</fullName>
    </recommendedName>
</protein>
<dbReference type="PANTHER" id="PTHR33602:SF1">
    <property type="entry name" value="REGULATORY PROTEIN RECX FAMILY PROTEIN"/>
    <property type="match status" value="1"/>
</dbReference>
<dbReference type="Gene3D" id="1.10.10.10">
    <property type="entry name" value="Winged helix-like DNA-binding domain superfamily/Winged helix DNA-binding domain"/>
    <property type="match status" value="3"/>
</dbReference>
<evidence type="ECO:0000256" key="1">
    <source>
        <dbReference type="ARBA" id="ARBA00004496"/>
    </source>
</evidence>
<dbReference type="GO" id="GO:0006282">
    <property type="term" value="P:regulation of DNA repair"/>
    <property type="evidence" value="ECO:0007669"/>
    <property type="project" value="UniProtKB-UniRule"/>
</dbReference>
<keyword evidence="4 5" id="KW-0963">Cytoplasm</keyword>
<dbReference type="OrthoDB" id="5421057at2"/>
<comment type="subcellular location">
    <subcellularLocation>
        <location evidence="1 5">Cytoplasm</location>
    </subcellularLocation>
</comment>
<dbReference type="EMBL" id="JRMW01000038">
    <property type="protein sequence ID" value="KGF03561.1"/>
    <property type="molecule type" value="Genomic_DNA"/>
</dbReference>
<evidence type="ECO:0000313" key="8">
    <source>
        <dbReference type="EMBL" id="KGF03561.1"/>
    </source>
</evidence>
<name>A0A095X1E7_9FIRM</name>
<dbReference type="GO" id="GO:0005737">
    <property type="term" value="C:cytoplasm"/>
    <property type="evidence" value="ECO:0007669"/>
    <property type="project" value="UniProtKB-SubCell"/>
</dbReference>
<evidence type="ECO:0000259" key="7">
    <source>
        <dbReference type="Pfam" id="PF21982"/>
    </source>
</evidence>
<feature type="domain" description="RecX second three-helical" evidence="6">
    <location>
        <begin position="105"/>
        <end position="144"/>
    </location>
</feature>
<comment type="function">
    <text evidence="5">Modulates RecA activity.</text>
</comment>
<comment type="similarity">
    <text evidence="2 5">Belongs to the RecX family.</text>
</comment>
<organism evidence="8 9">
    <name type="scientific">Anaerococcus lactolyticus S7-1-13</name>
    <dbReference type="NCBI Taxonomy" id="1284686"/>
    <lineage>
        <taxon>Bacteria</taxon>
        <taxon>Bacillati</taxon>
        <taxon>Bacillota</taxon>
        <taxon>Tissierellia</taxon>
        <taxon>Tissierellales</taxon>
        <taxon>Peptoniphilaceae</taxon>
        <taxon>Anaerococcus</taxon>
    </lineage>
</organism>
<dbReference type="HAMAP" id="MF_01114">
    <property type="entry name" value="RecX"/>
    <property type="match status" value="1"/>
</dbReference>
<dbReference type="PANTHER" id="PTHR33602">
    <property type="entry name" value="REGULATORY PROTEIN RECX FAMILY PROTEIN"/>
    <property type="match status" value="1"/>
</dbReference>
<proteinExistence type="inferred from homology"/>
<dbReference type="InterPro" id="IPR036388">
    <property type="entry name" value="WH-like_DNA-bd_sf"/>
</dbReference>
<dbReference type="InterPro" id="IPR053926">
    <property type="entry name" value="RecX_HTH_1st"/>
</dbReference>
<accession>A0A095X1E7</accession>
<reference evidence="8 9" key="1">
    <citation type="submission" date="2014-07" db="EMBL/GenBank/DDBJ databases">
        <authorList>
            <person name="McCorrison J."/>
            <person name="Sanka R."/>
            <person name="Torralba M."/>
            <person name="Gillis M."/>
            <person name="Haft D.H."/>
            <person name="Methe B."/>
            <person name="Sutton G."/>
            <person name="Nelson K.E."/>
        </authorList>
    </citation>
    <scope>NUCLEOTIDE SEQUENCE [LARGE SCALE GENOMIC DNA]</scope>
    <source>
        <strain evidence="8 9">S7-1-13</strain>
    </source>
</reference>
<evidence type="ECO:0000256" key="5">
    <source>
        <dbReference type="HAMAP-Rule" id="MF_01114"/>
    </source>
</evidence>
<evidence type="ECO:0000256" key="4">
    <source>
        <dbReference type="ARBA" id="ARBA00022490"/>
    </source>
</evidence>
<gene>
    <name evidence="5" type="primary">recX</name>
    <name evidence="8" type="ORF">HMPREF1630_07100</name>
</gene>
<dbReference type="InterPro" id="IPR053924">
    <property type="entry name" value="RecX_HTH_2nd"/>
</dbReference>
<dbReference type="Pfam" id="PF02631">
    <property type="entry name" value="RecX_HTH2"/>
    <property type="match status" value="1"/>
</dbReference>
<evidence type="ECO:0000313" key="9">
    <source>
        <dbReference type="Proteomes" id="UP000029579"/>
    </source>
</evidence>
<evidence type="ECO:0000256" key="3">
    <source>
        <dbReference type="ARBA" id="ARBA00018111"/>
    </source>
</evidence>
<comment type="caution">
    <text evidence="8">The sequence shown here is derived from an EMBL/GenBank/DDBJ whole genome shotgun (WGS) entry which is preliminary data.</text>
</comment>
<dbReference type="RefSeq" id="WP_037328316.1">
    <property type="nucleotide sequence ID" value="NZ_JRMW01000038.1"/>
</dbReference>
<dbReference type="AlphaFoldDB" id="A0A095X1E7"/>
<dbReference type="InterPro" id="IPR003783">
    <property type="entry name" value="Regulatory_RecX"/>
</dbReference>
<sequence length="201" mass="24029">MIIENIEYSDKYNLIRLTISKERFYVDYDLYYENGFELEKEIDFPIYKKILANDEFNRAKNFALNKISFSQKSTYEIRQKLKDQKFSADVIEKIISYLDSYGFLDDEAYVKAYIRDKDEISSWSRGKIKYMLKQKHIDENLIEDNLCLISNEREAEKAGFFADKKIKNDYSYENRAKVFRHLAGKGFDIDIINLVLNERFS</sequence>
<evidence type="ECO:0000259" key="6">
    <source>
        <dbReference type="Pfam" id="PF02631"/>
    </source>
</evidence>